<protein>
    <submittedName>
        <fullName evidence="1">Uncharacterized protein</fullName>
    </submittedName>
</protein>
<reference evidence="1" key="1">
    <citation type="submission" date="2021-05" db="EMBL/GenBank/DDBJ databases">
        <authorList>
            <person name="Pan Q."/>
            <person name="Jouanno E."/>
            <person name="Zahm M."/>
            <person name="Klopp C."/>
            <person name="Cabau C."/>
            <person name="Louis A."/>
            <person name="Berthelot C."/>
            <person name="Parey E."/>
            <person name="Roest Crollius H."/>
            <person name="Montfort J."/>
            <person name="Robinson-Rechavi M."/>
            <person name="Bouchez O."/>
            <person name="Lampietro C."/>
            <person name="Lopez Roques C."/>
            <person name="Donnadieu C."/>
            <person name="Postlethwait J."/>
            <person name="Bobe J."/>
            <person name="Dillon D."/>
            <person name="Chandos A."/>
            <person name="von Hippel F."/>
            <person name="Guiguen Y."/>
        </authorList>
    </citation>
    <scope>NUCLEOTIDE SEQUENCE</scope>
    <source>
        <strain evidence="1">YG-Jan2019</strain>
    </source>
</reference>
<keyword evidence="2" id="KW-1185">Reference proteome</keyword>
<sequence>MIASLGKAMNQVPVQRQETRIPEPVVPAAVSLPESPPPAARAVLLHLPREYDGAAGGRYQVGQSAIAARGSSSLGPFVEPGPAAAQCLWKQAGGGHLLWQTVLLVR</sequence>
<gene>
    <name evidence="1" type="ORF">DPEC_G00281440</name>
</gene>
<proteinExistence type="predicted"/>
<dbReference type="EMBL" id="CM055752">
    <property type="protein sequence ID" value="KAJ7992704.1"/>
    <property type="molecule type" value="Genomic_DNA"/>
</dbReference>
<organism evidence="1 2">
    <name type="scientific">Dallia pectoralis</name>
    <name type="common">Alaska blackfish</name>
    <dbReference type="NCBI Taxonomy" id="75939"/>
    <lineage>
        <taxon>Eukaryota</taxon>
        <taxon>Metazoa</taxon>
        <taxon>Chordata</taxon>
        <taxon>Craniata</taxon>
        <taxon>Vertebrata</taxon>
        <taxon>Euteleostomi</taxon>
        <taxon>Actinopterygii</taxon>
        <taxon>Neopterygii</taxon>
        <taxon>Teleostei</taxon>
        <taxon>Protacanthopterygii</taxon>
        <taxon>Esociformes</taxon>
        <taxon>Umbridae</taxon>
        <taxon>Dallia</taxon>
    </lineage>
</organism>
<name>A0ACC2FMT0_DALPE</name>
<dbReference type="Proteomes" id="UP001157502">
    <property type="component" value="Chromosome 25"/>
</dbReference>
<evidence type="ECO:0000313" key="2">
    <source>
        <dbReference type="Proteomes" id="UP001157502"/>
    </source>
</evidence>
<accession>A0ACC2FMT0</accession>
<evidence type="ECO:0000313" key="1">
    <source>
        <dbReference type="EMBL" id="KAJ7992704.1"/>
    </source>
</evidence>
<comment type="caution">
    <text evidence="1">The sequence shown here is derived from an EMBL/GenBank/DDBJ whole genome shotgun (WGS) entry which is preliminary data.</text>
</comment>